<proteinExistence type="predicted"/>
<dbReference type="InterPro" id="IPR012677">
    <property type="entry name" value="Nucleotide-bd_a/b_plait_sf"/>
</dbReference>
<dbReference type="GO" id="GO:0003676">
    <property type="term" value="F:nucleic acid binding"/>
    <property type="evidence" value="ECO:0007669"/>
    <property type="project" value="InterPro"/>
</dbReference>
<reference evidence="2" key="1">
    <citation type="journal article" date="2023" name="Genome Biol. Evol.">
        <title>First Whole Genome Sequence and Flow Cytometry Genome Size Data for the Lichen-Forming Fungus Ramalina farinacea (Ascomycota).</title>
        <authorList>
            <person name="Llewellyn T."/>
            <person name="Mian S."/>
            <person name="Hill R."/>
            <person name="Leitch I.J."/>
            <person name="Gaya E."/>
        </authorList>
    </citation>
    <scope>NUCLEOTIDE SEQUENCE</scope>
    <source>
        <strain evidence="2">LIQ254RAFAR</strain>
    </source>
</reference>
<gene>
    <name evidence="2" type="ORF">OHK93_002396</name>
</gene>
<feature type="compositionally biased region" description="Basic and acidic residues" evidence="1">
    <location>
        <begin position="93"/>
        <end position="112"/>
    </location>
</feature>
<evidence type="ECO:0008006" key="4">
    <source>
        <dbReference type="Google" id="ProtNLM"/>
    </source>
</evidence>
<keyword evidence="3" id="KW-1185">Reference proteome</keyword>
<comment type="caution">
    <text evidence="2">The sequence shown here is derived from an EMBL/GenBank/DDBJ whole genome shotgun (WGS) entry which is preliminary data.</text>
</comment>
<name>A0AA43TX66_9LECA</name>
<dbReference type="EMBL" id="JAPUFD010000013">
    <property type="protein sequence ID" value="MDI1491189.1"/>
    <property type="molecule type" value="Genomic_DNA"/>
</dbReference>
<sequence length="137" mass="15164">MPGDKWRGQAWVAFRDVQASTQAMRALQGFELFDKQMKLHYAKNKSNTIAKLDGTYRPPTTDTNAVTTTDLQQQIFAAPGSKVSAPTPVHANGKMDIDAREEDAKGVKRGREEESDQEVAMDEDSDAPMEEGSDEDD</sequence>
<evidence type="ECO:0000256" key="1">
    <source>
        <dbReference type="SAM" id="MobiDB-lite"/>
    </source>
</evidence>
<accession>A0AA43TX66</accession>
<dbReference type="InterPro" id="IPR035979">
    <property type="entry name" value="RBD_domain_sf"/>
</dbReference>
<feature type="compositionally biased region" description="Acidic residues" evidence="1">
    <location>
        <begin position="113"/>
        <end position="137"/>
    </location>
</feature>
<dbReference type="AlphaFoldDB" id="A0AA43TX66"/>
<protein>
    <recommendedName>
        <fullName evidence="4">RRM domain-containing protein</fullName>
    </recommendedName>
</protein>
<feature type="region of interest" description="Disordered" evidence="1">
    <location>
        <begin position="80"/>
        <end position="137"/>
    </location>
</feature>
<dbReference type="Proteomes" id="UP001161017">
    <property type="component" value="Unassembled WGS sequence"/>
</dbReference>
<evidence type="ECO:0000313" key="3">
    <source>
        <dbReference type="Proteomes" id="UP001161017"/>
    </source>
</evidence>
<evidence type="ECO:0000313" key="2">
    <source>
        <dbReference type="EMBL" id="MDI1491189.1"/>
    </source>
</evidence>
<dbReference type="SUPFAM" id="SSF54928">
    <property type="entry name" value="RNA-binding domain, RBD"/>
    <property type="match status" value="1"/>
</dbReference>
<dbReference type="Gene3D" id="3.30.70.330">
    <property type="match status" value="1"/>
</dbReference>
<organism evidence="2 3">
    <name type="scientific">Ramalina farinacea</name>
    <dbReference type="NCBI Taxonomy" id="258253"/>
    <lineage>
        <taxon>Eukaryota</taxon>
        <taxon>Fungi</taxon>
        <taxon>Dikarya</taxon>
        <taxon>Ascomycota</taxon>
        <taxon>Pezizomycotina</taxon>
        <taxon>Lecanoromycetes</taxon>
        <taxon>OSLEUM clade</taxon>
        <taxon>Lecanoromycetidae</taxon>
        <taxon>Lecanorales</taxon>
        <taxon>Lecanorineae</taxon>
        <taxon>Ramalinaceae</taxon>
        <taxon>Ramalina</taxon>
    </lineage>
</organism>